<dbReference type="InterPro" id="IPR011051">
    <property type="entry name" value="RmlC_Cupin_sf"/>
</dbReference>
<evidence type="ECO:0000256" key="3">
    <source>
        <dbReference type="RuleBase" id="RU003457"/>
    </source>
</evidence>
<dbReference type="InterPro" id="IPR014710">
    <property type="entry name" value="RmlC-like_jellyroll"/>
</dbReference>
<keyword evidence="2" id="KW-0408">Iron</keyword>
<dbReference type="InterPro" id="IPR008778">
    <property type="entry name" value="Pirin_C_dom"/>
</dbReference>
<dbReference type="OrthoDB" id="321327at2"/>
<dbReference type="EMBL" id="JXRA01000059">
    <property type="protein sequence ID" value="KIO76580.1"/>
    <property type="molecule type" value="Genomic_DNA"/>
</dbReference>
<evidence type="ECO:0000259" key="5">
    <source>
        <dbReference type="Pfam" id="PF05726"/>
    </source>
</evidence>
<dbReference type="RefSeq" id="WP_041882868.1">
    <property type="nucleotide sequence ID" value="NZ_CP157278.1"/>
</dbReference>
<dbReference type="SUPFAM" id="SSF51182">
    <property type="entry name" value="RmlC-like cupins"/>
    <property type="match status" value="1"/>
</dbReference>
<evidence type="ECO:0000313" key="6">
    <source>
        <dbReference type="EMBL" id="KIO76580.1"/>
    </source>
</evidence>
<dbReference type="InterPro" id="IPR003829">
    <property type="entry name" value="Pirin_N_dom"/>
</dbReference>
<feature type="domain" description="Pirin C-terminal" evidence="5">
    <location>
        <begin position="183"/>
        <end position="280"/>
    </location>
</feature>
<evidence type="ECO:0000313" key="7">
    <source>
        <dbReference type="Proteomes" id="UP000032049"/>
    </source>
</evidence>
<protein>
    <submittedName>
        <fullName evidence="6">Pirin</fullName>
    </submittedName>
</protein>
<dbReference type="PIRSF" id="PIRSF006232">
    <property type="entry name" value="Pirin"/>
    <property type="match status" value="1"/>
</dbReference>
<dbReference type="InterPro" id="IPR053186">
    <property type="entry name" value="QDO-related"/>
</dbReference>
<dbReference type="CDD" id="cd02247">
    <property type="entry name" value="cupin_pirin_C"/>
    <property type="match status" value="1"/>
</dbReference>
<feature type="binding site" evidence="2">
    <location>
        <position position="59"/>
    </location>
    <ligand>
        <name>Fe cation</name>
        <dbReference type="ChEBI" id="CHEBI:24875"/>
    </ligand>
</feature>
<organism evidence="6 7">
    <name type="scientific">Pedobacter lusitanus</name>
    <dbReference type="NCBI Taxonomy" id="1503925"/>
    <lineage>
        <taxon>Bacteria</taxon>
        <taxon>Pseudomonadati</taxon>
        <taxon>Bacteroidota</taxon>
        <taxon>Sphingobacteriia</taxon>
        <taxon>Sphingobacteriales</taxon>
        <taxon>Sphingobacteriaceae</taxon>
        <taxon>Pedobacter</taxon>
    </lineage>
</organism>
<dbReference type="AlphaFoldDB" id="A0A0D0GK76"/>
<dbReference type="Gene3D" id="2.60.120.10">
    <property type="entry name" value="Jelly Rolls"/>
    <property type="match status" value="2"/>
</dbReference>
<sequence length="284" mass="31955">MRKKIAHILLGREKQITKDETVLQPLPHKDFRFANPFIVLHHMGPENIVPGQELRIHPHPHRGFSPVTFQLQGEGYHKDNAGNDEIIKAGDVQWMFAGKGILHSEGPTKELLKNGGTQELIQLWVNVPQAHKWDEPCYQSATKTMQPEVLKQEGVHLRLVSGEYEEQTGPMKSFTPVTTIIGEIQQGKRVDIRAVPGYWTLIYVISGSVNINDEPVSFHHLAVLEKDNDQVILDAAEDSKILFLSALPIEEPLAAKDNFVMNTEEETNQAIAEYKNGAFGTLEF</sequence>
<dbReference type="InterPro" id="IPR012093">
    <property type="entry name" value="Pirin"/>
</dbReference>
<feature type="binding site" evidence="2">
    <location>
        <position position="105"/>
    </location>
    <ligand>
        <name>Fe cation</name>
        <dbReference type="ChEBI" id="CHEBI:24875"/>
    </ligand>
</feature>
<comment type="similarity">
    <text evidence="1 3">Belongs to the pirin family.</text>
</comment>
<dbReference type="Pfam" id="PF02678">
    <property type="entry name" value="Pirin"/>
    <property type="match status" value="1"/>
</dbReference>
<proteinExistence type="inferred from homology"/>
<name>A0A0D0GK76_9SPHI</name>
<feature type="binding site" evidence="2">
    <location>
        <position position="61"/>
    </location>
    <ligand>
        <name>Fe cation</name>
        <dbReference type="ChEBI" id="CHEBI:24875"/>
    </ligand>
</feature>
<dbReference type="CDD" id="cd02909">
    <property type="entry name" value="cupin_pirin_N"/>
    <property type="match status" value="1"/>
</dbReference>
<accession>A0A0D0GK76</accession>
<evidence type="ECO:0000256" key="2">
    <source>
        <dbReference type="PIRSR" id="PIRSR006232-1"/>
    </source>
</evidence>
<keyword evidence="2" id="KW-0479">Metal-binding</keyword>
<gene>
    <name evidence="6" type="ORF">TH53_14145</name>
</gene>
<feature type="domain" description="Pirin N-terminal" evidence="4">
    <location>
        <begin position="29"/>
        <end position="125"/>
    </location>
</feature>
<comment type="cofactor">
    <cofactor evidence="2">
        <name>Fe cation</name>
        <dbReference type="ChEBI" id="CHEBI:24875"/>
    </cofactor>
    <text evidence="2">Binds 1 Fe cation per subunit.</text>
</comment>
<keyword evidence="7" id="KW-1185">Reference proteome</keyword>
<dbReference type="PANTHER" id="PTHR43594">
    <property type="entry name" value="QUERCETIN 2,3-DIOXYGENASE"/>
    <property type="match status" value="1"/>
</dbReference>
<evidence type="ECO:0000259" key="4">
    <source>
        <dbReference type="Pfam" id="PF02678"/>
    </source>
</evidence>
<dbReference type="GO" id="GO:0046872">
    <property type="term" value="F:metal ion binding"/>
    <property type="evidence" value="ECO:0007669"/>
    <property type="project" value="UniProtKB-KW"/>
</dbReference>
<dbReference type="PANTHER" id="PTHR43594:SF1">
    <property type="entry name" value="QUERCETIN 2,3-DIOXYGENASE PA2418-RELATED"/>
    <property type="match status" value="1"/>
</dbReference>
<comment type="caution">
    <text evidence="6">The sequence shown here is derived from an EMBL/GenBank/DDBJ whole genome shotgun (WGS) entry which is preliminary data.</text>
</comment>
<dbReference type="STRING" id="1503925.TH53_14145"/>
<feature type="binding site" evidence="2">
    <location>
        <position position="103"/>
    </location>
    <ligand>
        <name>Fe cation</name>
        <dbReference type="ChEBI" id="CHEBI:24875"/>
    </ligand>
</feature>
<reference evidence="6 7" key="1">
    <citation type="submission" date="2015-01" db="EMBL/GenBank/DDBJ databases">
        <title>Draft genome sequence of Pedobacter sp. NL19 isolated from sludge of an effluent treatment pond in an abandoned uranium mine.</title>
        <authorList>
            <person name="Santos T."/>
            <person name="Caetano T."/>
            <person name="Covas C."/>
            <person name="Cruz A."/>
            <person name="Mendo S."/>
        </authorList>
    </citation>
    <scope>NUCLEOTIDE SEQUENCE [LARGE SCALE GENOMIC DNA]</scope>
    <source>
        <strain evidence="6 7">NL19</strain>
    </source>
</reference>
<evidence type="ECO:0000256" key="1">
    <source>
        <dbReference type="ARBA" id="ARBA00008416"/>
    </source>
</evidence>
<dbReference type="Pfam" id="PF05726">
    <property type="entry name" value="Pirin_C"/>
    <property type="match status" value="1"/>
</dbReference>
<dbReference type="Proteomes" id="UP000032049">
    <property type="component" value="Unassembled WGS sequence"/>
</dbReference>